<dbReference type="EMBL" id="CM008047">
    <property type="protein sequence ID" value="PVH65088.1"/>
    <property type="molecule type" value="Genomic_DNA"/>
</dbReference>
<dbReference type="Gramene" id="PVH65088">
    <property type="protein sequence ID" value="PVH65088"/>
    <property type="gene ID" value="PAHAL_2G420900"/>
</dbReference>
<sequence>MDRDSVNRPADEEHGLFVCWLHHAYGLFFRVRVEVESGGAYRFGWNQTGMAFERWNLESCWHTTWALLKCWGVC</sequence>
<dbReference type="Proteomes" id="UP000243499">
    <property type="component" value="Chromosome 2"/>
</dbReference>
<accession>A0A2T8KSE2</accession>
<evidence type="ECO:0000313" key="1">
    <source>
        <dbReference type="EMBL" id="PVH65088.1"/>
    </source>
</evidence>
<proteinExistence type="predicted"/>
<gene>
    <name evidence="1" type="ORF">PAHAL_2G420900</name>
</gene>
<protein>
    <submittedName>
        <fullName evidence="1">Uncharacterized protein</fullName>
    </submittedName>
</protein>
<organism evidence="1">
    <name type="scientific">Panicum hallii</name>
    <dbReference type="NCBI Taxonomy" id="206008"/>
    <lineage>
        <taxon>Eukaryota</taxon>
        <taxon>Viridiplantae</taxon>
        <taxon>Streptophyta</taxon>
        <taxon>Embryophyta</taxon>
        <taxon>Tracheophyta</taxon>
        <taxon>Spermatophyta</taxon>
        <taxon>Magnoliopsida</taxon>
        <taxon>Liliopsida</taxon>
        <taxon>Poales</taxon>
        <taxon>Poaceae</taxon>
        <taxon>PACMAD clade</taxon>
        <taxon>Panicoideae</taxon>
        <taxon>Panicodae</taxon>
        <taxon>Paniceae</taxon>
        <taxon>Panicinae</taxon>
        <taxon>Panicum</taxon>
        <taxon>Panicum sect. Panicum</taxon>
    </lineage>
</organism>
<reference evidence="1" key="1">
    <citation type="submission" date="2018-04" db="EMBL/GenBank/DDBJ databases">
        <title>WGS assembly of Panicum hallii.</title>
        <authorList>
            <person name="Lovell J."/>
            <person name="Jenkins J."/>
            <person name="Lowry D."/>
            <person name="Mamidi S."/>
            <person name="Sreedasyam A."/>
            <person name="Weng X."/>
            <person name="Barry K."/>
            <person name="Bonette J."/>
            <person name="Campitelli B."/>
            <person name="Daum C."/>
            <person name="Gordon S."/>
            <person name="Gould B."/>
            <person name="Lipzen A."/>
            <person name="Macqueen A."/>
            <person name="Palacio-Mejia J."/>
            <person name="Plott C."/>
            <person name="Shakirov E."/>
            <person name="Shu S."/>
            <person name="Yoshinaga Y."/>
            <person name="Zane M."/>
            <person name="Rokhsar D."/>
            <person name="Grimwood J."/>
            <person name="Schmutz J."/>
            <person name="Juenger T."/>
        </authorList>
    </citation>
    <scope>NUCLEOTIDE SEQUENCE [LARGE SCALE GENOMIC DNA]</scope>
    <source>
        <strain evidence="1">FIL2</strain>
    </source>
</reference>
<name>A0A2T8KSE2_9POAL</name>
<dbReference type="AlphaFoldDB" id="A0A2T8KSE2"/>